<comment type="caution">
    <text evidence="1">The sequence shown here is derived from an EMBL/GenBank/DDBJ whole genome shotgun (WGS) entry which is preliminary data.</text>
</comment>
<gene>
    <name evidence="1" type="ORF">BJ982_004054</name>
</gene>
<dbReference type="AlphaFoldDB" id="A0A7W7D925"/>
<evidence type="ECO:0000313" key="1">
    <source>
        <dbReference type="EMBL" id="MBB4702510.1"/>
    </source>
</evidence>
<evidence type="ECO:0000313" key="2">
    <source>
        <dbReference type="Proteomes" id="UP000542210"/>
    </source>
</evidence>
<keyword evidence="2" id="KW-1185">Reference proteome</keyword>
<dbReference type="Proteomes" id="UP000542210">
    <property type="component" value="Unassembled WGS sequence"/>
</dbReference>
<name>A0A7W7D925_9ACTN</name>
<dbReference type="RefSeq" id="WP_184882326.1">
    <property type="nucleotide sequence ID" value="NZ_BOOV01000033.1"/>
</dbReference>
<proteinExistence type="predicted"/>
<dbReference type="EMBL" id="JACHND010000001">
    <property type="protein sequence ID" value="MBB4702510.1"/>
    <property type="molecule type" value="Genomic_DNA"/>
</dbReference>
<sequence>MSLTLPACRMGWDQLDLYTVEYVIHRPSGDTDVLVTAAPWRGAEPHRLGFRHDGRWQQLAGPAPRPLDEAVGWLHAELRHTTLAPGMLPLLTALIPMPEPGVGAR</sequence>
<protein>
    <submittedName>
        <fullName evidence="1">Uncharacterized protein</fullName>
    </submittedName>
</protein>
<accession>A0A7W7D925</accession>
<organism evidence="1 2">
    <name type="scientific">Sphaerisporangium siamense</name>
    <dbReference type="NCBI Taxonomy" id="795645"/>
    <lineage>
        <taxon>Bacteria</taxon>
        <taxon>Bacillati</taxon>
        <taxon>Actinomycetota</taxon>
        <taxon>Actinomycetes</taxon>
        <taxon>Streptosporangiales</taxon>
        <taxon>Streptosporangiaceae</taxon>
        <taxon>Sphaerisporangium</taxon>
    </lineage>
</organism>
<reference evidence="1 2" key="1">
    <citation type="submission" date="2020-08" db="EMBL/GenBank/DDBJ databases">
        <title>Sequencing the genomes of 1000 actinobacteria strains.</title>
        <authorList>
            <person name="Klenk H.-P."/>
        </authorList>
    </citation>
    <scope>NUCLEOTIDE SEQUENCE [LARGE SCALE GENOMIC DNA]</scope>
    <source>
        <strain evidence="1 2">DSM 45784</strain>
    </source>
</reference>